<feature type="region of interest" description="Disordered" evidence="2">
    <location>
        <begin position="140"/>
        <end position="163"/>
    </location>
</feature>
<reference evidence="3 6" key="2">
    <citation type="submission" date="2020-08" db="EMBL/GenBank/DDBJ databases">
        <title>Genomic Encyclopedia of Type Strains, Phase IV (KMG-V): Genome sequencing to study the core and pangenomes of soil and plant-associated prokaryotes.</title>
        <authorList>
            <person name="Whitman W."/>
        </authorList>
    </citation>
    <scope>NUCLEOTIDE SEQUENCE [LARGE SCALE GENOMIC DNA]</scope>
    <source>
        <strain evidence="3 6">B3ACCR2</strain>
    </source>
</reference>
<dbReference type="RefSeq" id="WP_121034396.1">
    <property type="nucleotide sequence ID" value="NZ_JACHVT010000010.1"/>
</dbReference>
<feature type="compositionally biased region" description="Low complexity" evidence="2">
    <location>
        <begin position="1"/>
        <end position="22"/>
    </location>
</feature>
<feature type="region of interest" description="Disordered" evidence="2">
    <location>
        <begin position="1"/>
        <end position="38"/>
    </location>
</feature>
<dbReference type="InterPro" id="IPR005531">
    <property type="entry name" value="Asp23"/>
</dbReference>
<keyword evidence="5" id="KW-1185">Reference proteome</keyword>
<dbReference type="PANTHER" id="PTHR34297">
    <property type="entry name" value="HYPOTHETICAL CYTOSOLIC PROTEIN-RELATED"/>
    <property type="match status" value="1"/>
</dbReference>
<sequence>MADATTATTTSTTTNPSSASPSDGAVTSTSSSLPEAGQRGSLVIKDRVVTTIAEAAASRVPSVLRSGSHLNPLSRSLPHADVTLTPSHARVSVDIATSYDRPLYEVAGEVREAIATAVATYTSMTVDAVNVTVTSVRTDEPRVDDVDTDGEASSSSRHGRRVL</sequence>
<organism evidence="4 5">
    <name type="scientific">Terracoccus luteus</name>
    <dbReference type="NCBI Taxonomy" id="53356"/>
    <lineage>
        <taxon>Bacteria</taxon>
        <taxon>Bacillati</taxon>
        <taxon>Actinomycetota</taxon>
        <taxon>Actinomycetes</taxon>
        <taxon>Micrococcales</taxon>
        <taxon>Intrasporangiaceae</taxon>
        <taxon>Terracoccus</taxon>
    </lineage>
</organism>
<comment type="similarity">
    <text evidence="1">Belongs to the asp23 family.</text>
</comment>
<dbReference type="AlphaFoldDB" id="A0A495Y380"/>
<dbReference type="Proteomes" id="UP000278440">
    <property type="component" value="Unassembled WGS sequence"/>
</dbReference>
<dbReference type="OrthoDB" id="3217325at2"/>
<protein>
    <submittedName>
        <fullName evidence="4">Putative alkaline shock family protein YloU</fullName>
    </submittedName>
</protein>
<dbReference type="Pfam" id="PF03780">
    <property type="entry name" value="Asp23"/>
    <property type="match status" value="1"/>
</dbReference>
<evidence type="ECO:0000313" key="3">
    <source>
        <dbReference type="EMBL" id="MBB2988380.1"/>
    </source>
</evidence>
<evidence type="ECO:0000256" key="1">
    <source>
        <dbReference type="ARBA" id="ARBA00005721"/>
    </source>
</evidence>
<evidence type="ECO:0000256" key="2">
    <source>
        <dbReference type="SAM" id="MobiDB-lite"/>
    </source>
</evidence>
<proteinExistence type="inferred from homology"/>
<dbReference type="EMBL" id="RBXT01000001">
    <property type="protein sequence ID" value="RKT79503.1"/>
    <property type="molecule type" value="Genomic_DNA"/>
</dbReference>
<name>A0A495Y380_9MICO</name>
<comment type="caution">
    <text evidence="4">The sequence shown here is derived from an EMBL/GenBank/DDBJ whole genome shotgun (WGS) entry which is preliminary data.</text>
</comment>
<evidence type="ECO:0000313" key="4">
    <source>
        <dbReference type="EMBL" id="RKT79503.1"/>
    </source>
</evidence>
<gene>
    <name evidence="4" type="ORF">DFJ68_2976</name>
    <name evidence="3" type="ORF">FHW14_003574</name>
</gene>
<reference evidence="4 5" key="1">
    <citation type="submission" date="2018-10" db="EMBL/GenBank/DDBJ databases">
        <title>Sequencing the genomes of 1000 actinobacteria strains.</title>
        <authorList>
            <person name="Klenk H.-P."/>
        </authorList>
    </citation>
    <scope>NUCLEOTIDE SEQUENCE [LARGE SCALE GENOMIC DNA]</scope>
    <source>
        <strain evidence="4 5">DSM 44267</strain>
    </source>
</reference>
<dbReference type="EMBL" id="JACHVT010000010">
    <property type="protein sequence ID" value="MBB2988380.1"/>
    <property type="molecule type" value="Genomic_DNA"/>
</dbReference>
<accession>A0A495Y380</accession>
<dbReference type="Proteomes" id="UP000590811">
    <property type="component" value="Unassembled WGS sequence"/>
</dbReference>
<evidence type="ECO:0000313" key="5">
    <source>
        <dbReference type="Proteomes" id="UP000278440"/>
    </source>
</evidence>
<evidence type="ECO:0000313" key="6">
    <source>
        <dbReference type="Proteomes" id="UP000590811"/>
    </source>
</evidence>